<evidence type="ECO:0000313" key="9">
    <source>
        <dbReference type="Proteomes" id="UP001623592"/>
    </source>
</evidence>
<comment type="caution">
    <text evidence="8">The sequence shown here is derived from an EMBL/GenBank/DDBJ whole genome shotgun (WGS) entry which is preliminary data.</text>
</comment>
<evidence type="ECO:0000313" key="8">
    <source>
        <dbReference type="EMBL" id="MFL0250348.1"/>
    </source>
</evidence>
<feature type="transmembrane region" description="Helical" evidence="6">
    <location>
        <begin position="59"/>
        <end position="79"/>
    </location>
</feature>
<feature type="transmembrane region" description="Helical" evidence="6">
    <location>
        <begin position="91"/>
        <end position="108"/>
    </location>
</feature>
<evidence type="ECO:0000256" key="5">
    <source>
        <dbReference type="ARBA" id="ARBA00023136"/>
    </source>
</evidence>
<feature type="transmembrane region" description="Helical" evidence="6">
    <location>
        <begin position="20"/>
        <end position="38"/>
    </location>
</feature>
<dbReference type="EMBL" id="JBJIAA010000006">
    <property type="protein sequence ID" value="MFL0250348.1"/>
    <property type="molecule type" value="Genomic_DNA"/>
</dbReference>
<sequence>MEKLSELYKNDFFITTLKKYMFLTCGCILFSIYASILLTPSKIGTGGILGICLSLNKLFSFKIGITTIILNIPLFLFGFKLLGKNFAIKSAFIVVISSMLIDYMNLHFSNYHFIPPSDKLTSAIFCGVVSGIGMSLIFMGGGSTGGLDISAKIVKNQAKSIPLSKIMLFQDIIVYIFVGIVLGPQSVLYALIMSFIRSKTIDTIQEGFSSSRQCFIICTKSEEITSSINAKLNRGVTKLDAVGGYSHLNKKVLYVVIQKYQLPALKLLLKEIEPTAFITVSSVNDILGNYKQGTFSV</sequence>
<evidence type="ECO:0000256" key="1">
    <source>
        <dbReference type="ARBA" id="ARBA00004651"/>
    </source>
</evidence>
<feature type="domain" description="DUF2179" evidence="7">
    <location>
        <begin position="234"/>
        <end position="288"/>
    </location>
</feature>
<evidence type="ECO:0000256" key="4">
    <source>
        <dbReference type="ARBA" id="ARBA00022989"/>
    </source>
</evidence>
<evidence type="ECO:0000256" key="3">
    <source>
        <dbReference type="ARBA" id="ARBA00022692"/>
    </source>
</evidence>
<evidence type="ECO:0000259" key="7">
    <source>
        <dbReference type="Pfam" id="PF10035"/>
    </source>
</evidence>
<keyword evidence="4 6" id="KW-1133">Transmembrane helix</keyword>
<dbReference type="PIRSF" id="PIRSF006483">
    <property type="entry name" value="Membrane_protein_YitT"/>
    <property type="match status" value="1"/>
</dbReference>
<keyword evidence="9" id="KW-1185">Reference proteome</keyword>
<dbReference type="CDD" id="cd16380">
    <property type="entry name" value="YitT_C"/>
    <property type="match status" value="1"/>
</dbReference>
<comment type="subcellular location">
    <subcellularLocation>
        <location evidence="1">Cell membrane</location>
        <topology evidence="1">Multi-pass membrane protein</topology>
    </subcellularLocation>
</comment>
<dbReference type="Pfam" id="PF02588">
    <property type="entry name" value="YitT_membrane"/>
    <property type="match status" value="1"/>
</dbReference>
<reference evidence="8 9" key="1">
    <citation type="submission" date="2024-11" db="EMBL/GenBank/DDBJ databases">
        <authorList>
            <person name="Heng Y.C."/>
            <person name="Lim A.C.H."/>
            <person name="Lee J.K.Y."/>
            <person name="Kittelmann S."/>
        </authorList>
    </citation>
    <scope>NUCLEOTIDE SEQUENCE [LARGE SCALE GENOMIC DNA]</scope>
    <source>
        <strain evidence="8 9">WILCCON 0114</strain>
    </source>
</reference>
<organism evidence="8 9">
    <name type="scientific">Clostridium neuense</name>
    <dbReference type="NCBI Taxonomy" id="1728934"/>
    <lineage>
        <taxon>Bacteria</taxon>
        <taxon>Bacillati</taxon>
        <taxon>Bacillota</taxon>
        <taxon>Clostridia</taxon>
        <taxon>Eubacteriales</taxon>
        <taxon>Clostridiaceae</taxon>
        <taxon>Clostridium</taxon>
    </lineage>
</organism>
<name>A0ABW8TD10_9CLOT</name>
<accession>A0ABW8TD10</accession>
<dbReference type="PANTHER" id="PTHR33545:SF5">
    <property type="entry name" value="UPF0750 MEMBRANE PROTEIN YITT"/>
    <property type="match status" value="1"/>
</dbReference>
<feature type="transmembrane region" description="Helical" evidence="6">
    <location>
        <begin position="120"/>
        <end position="140"/>
    </location>
</feature>
<protein>
    <submittedName>
        <fullName evidence="8">YitT family protein</fullName>
    </submittedName>
</protein>
<evidence type="ECO:0000256" key="2">
    <source>
        <dbReference type="ARBA" id="ARBA00022475"/>
    </source>
</evidence>
<dbReference type="InterPro" id="IPR051461">
    <property type="entry name" value="UPF0750_membrane"/>
</dbReference>
<dbReference type="InterPro" id="IPR015867">
    <property type="entry name" value="N-reg_PII/ATP_PRibTrfase_C"/>
</dbReference>
<proteinExistence type="predicted"/>
<evidence type="ECO:0000256" key="6">
    <source>
        <dbReference type="SAM" id="Phobius"/>
    </source>
</evidence>
<dbReference type="InterPro" id="IPR019264">
    <property type="entry name" value="DUF2179"/>
</dbReference>
<keyword evidence="5 6" id="KW-0472">Membrane</keyword>
<dbReference type="Proteomes" id="UP001623592">
    <property type="component" value="Unassembled WGS sequence"/>
</dbReference>
<dbReference type="InterPro" id="IPR003740">
    <property type="entry name" value="YitT"/>
</dbReference>
<dbReference type="Gene3D" id="3.30.70.120">
    <property type="match status" value="1"/>
</dbReference>
<feature type="transmembrane region" description="Helical" evidence="6">
    <location>
        <begin position="172"/>
        <end position="192"/>
    </location>
</feature>
<dbReference type="RefSeq" id="WP_406787020.1">
    <property type="nucleotide sequence ID" value="NZ_JBJIAA010000006.1"/>
</dbReference>
<keyword evidence="2" id="KW-1003">Cell membrane</keyword>
<keyword evidence="3 6" id="KW-0812">Transmembrane</keyword>
<gene>
    <name evidence="8" type="ORF">ACJDT4_07915</name>
</gene>
<dbReference type="Pfam" id="PF10035">
    <property type="entry name" value="DUF2179"/>
    <property type="match status" value="1"/>
</dbReference>
<dbReference type="PANTHER" id="PTHR33545">
    <property type="entry name" value="UPF0750 MEMBRANE PROTEIN YITT-RELATED"/>
    <property type="match status" value="1"/>
</dbReference>